<dbReference type="Proteomes" id="UP000288168">
    <property type="component" value="Unassembled WGS sequence"/>
</dbReference>
<organism evidence="2 3">
    <name type="scientific">Fusarium duplospermum</name>
    <dbReference type="NCBI Taxonomy" id="1325734"/>
    <lineage>
        <taxon>Eukaryota</taxon>
        <taxon>Fungi</taxon>
        <taxon>Dikarya</taxon>
        <taxon>Ascomycota</taxon>
        <taxon>Pezizomycotina</taxon>
        <taxon>Sordariomycetes</taxon>
        <taxon>Hypocreomycetidae</taxon>
        <taxon>Hypocreales</taxon>
        <taxon>Nectriaceae</taxon>
        <taxon>Fusarium</taxon>
        <taxon>Fusarium solani species complex</taxon>
    </lineage>
</organism>
<dbReference type="AlphaFoldDB" id="A0A428NTL2"/>
<accession>A0A428NTL2</accession>
<dbReference type="EMBL" id="NKCI01000300">
    <property type="protein sequence ID" value="RSL44136.1"/>
    <property type="molecule type" value="Genomic_DNA"/>
</dbReference>
<feature type="compositionally biased region" description="Polar residues" evidence="1">
    <location>
        <begin position="1"/>
        <end position="20"/>
    </location>
</feature>
<protein>
    <submittedName>
        <fullName evidence="2">Uncharacterized protein</fullName>
    </submittedName>
</protein>
<name>A0A428NTL2_9HYPO</name>
<reference evidence="2 3" key="1">
    <citation type="submission" date="2017-06" db="EMBL/GenBank/DDBJ databases">
        <title>Comparative genomic analysis of Ambrosia Fusariam Clade fungi.</title>
        <authorList>
            <person name="Stajich J.E."/>
            <person name="Carrillo J."/>
            <person name="Kijimoto T."/>
            <person name="Eskalen A."/>
            <person name="O'Donnell K."/>
            <person name="Kasson M."/>
        </authorList>
    </citation>
    <scope>NUCLEOTIDE SEQUENCE [LARGE SCALE GENOMIC DNA]</scope>
    <source>
        <strain evidence="2 3">NRRL62584</strain>
    </source>
</reference>
<comment type="caution">
    <text evidence="2">The sequence shown here is derived from an EMBL/GenBank/DDBJ whole genome shotgun (WGS) entry which is preliminary data.</text>
</comment>
<feature type="region of interest" description="Disordered" evidence="1">
    <location>
        <begin position="1"/>
        <end position="25"/>
    </location>
</feature>
<proteinExistence type="predicted"/>
<evidence type="ECO:0000313" key="2">
    <source>
        <dbReference type="EMBL" id="RSL44136.1"/>
    </source>
</evidence>
<evidence type="ECO:0000256" key="1">
    <source>
        <dbReference type="SAM" id="MobiDB-lite"/>
    </source>
</evidence>
<keyword evidence="3" id="KW-1185">Reference proteome</keyword>
<gene>
    <name evidence="2" type="ORF">CEP54_014799</name>
</gene>
<sequence>MSWTKCRNSGWTPQKQTSDSIAWDLAPRKDTPIDLDQLMCSTRLSDSPPDPNASESTTKVLKTNGTFHFSGFLVWNDVAPGMNPRMLQHPQSTASQRTQFFGSRMNGDRVYPIQATYTYDAQGQHLRHQMAK</sequence>
<evidence type="ECO:0000313" key="3">
    <source>
        <dbReference type="Proteomes" id="UP000288168"/>
    </source>
</evidence>